<keyword evidence="1" id="KW-1133">Transmembrane helix</keyword>
<sequence length="86" mass="9954">MKTKDKGKAKWIIILFIALACFITALVTSQVIFNLIAIFLAILVYKFGNPILFKEYDEKRKIKYEDAIKVREAARIAVSSRKIFKK</sequence>
<keyword evidence="1" id="KW-0812">Transmembrane</keyword>
<dbReference type="EMBL" id="JARPYT010000001">
    <property type="protein sequence ID" value="MDT2635903.1"/>
    <property type="molecule type" value="Genomic_DNA"/>
</dbReference>
<dbReference type="EMBL" id="JARPYR010000001">
    <property type="protein sequence ID" value="MDT2595424.1"/>
    <property type="molecule type" value="Genomic_DNA"/>
</dbReference>
<reference evidence="3 5" key="1">
    <citation type="submission" date="2023-03" db="EMBL/GenBank/DDBJ databases">
        <authorList>
            <person name="Shen W."/>
            <person name="Cai J."/>
        </authorList>
    </citation>
    <scope>NUCLEOTIDE SEQUENCE</scope>
    <source>
        <strain evidence="3">P55-2</strain>
        <strain evidence="2 5">P72-2</strain>
    </source>
</reference>
<dbReference type="PROSITE" id="PS51257">
    <property type="entry name" value="PROKAR_LIPOPROTEIN"/>
    <property type="match status" value="1"/>
</dbReference>
<feature type="transmembrane region" description="Helical" evidence="1">
    <location>
        <begin position="12"/>
        <end position="29"/>
    </location>
</feature>
<evidence type="ECO:0000256" key="1">
    <source>
        <dbReference type="SAM" id="Phobius"/>
    </source>
</evidence>
<gene>
    <name evidence="3" type="ORF">P7D36_00050</name>
    <name evidence="2" type="ORF">P7D39_00050</name>
</gene>
<keyword evidence="1" id="KW-0472">Membrane</keyword>
<evidence type="ECO:0000313" key="2">
    <source>
        <dbReference type="EMBL" id="MDT2595424.1"/>
    </source>
</evidence>
<accession>A0AAW8TGM3</accession>
<evidence type="ECO:0000313" key="5">
    <source>
        <dbReference type="Proteomes" id="UP001256547"/>
    </source>
</evidence>
<organism evidence="3 4">
    <name type="scientific">Enterococcus dongliensis</name>
    <dbReference type="NCBI Taxonomy" id="2559925"/>
    <lineage>
        <taxon>Bacteria</taxon>
        <taxon>Bacillati</taxon>
        <taxon>Bacillota</taxon>
        <taxon>Bacilli</taxon>
        <taxon>Lactobacillales</taxon>
        <taxon>Enterococcaceae</taxon>
        <taxon>Enterococcus</taxon>
    </lineage>
</organism>
<comment type="caution">
    <text evidence="3">The sequence shown here is derived from an EMBL/GenBank/DDBJ whole genome shotgun (WGS) entry which is preliminary data.</text>
</comment>
<name>A0AAW8TGM3_9ENTE</name>
<dbReference type="Proteomes" id="UP001245561">
    <property type="component" value="Unassembled WGS sequence"/>
</dbReference>
<proteinExistence type="predicted"/>
<dbReference type="RefSeq" id="WP_170999745.1">
    <property type="nucleotide sequence ID" value="NZ_JARPYR010000001.1"/>
</dbReference>
<evidence type="ECO:0000313" key="3">
    <source>
        <dbReference type="EMBL" id="MDT2635903.1"/>
    </source>
</evidence>
<feature type="transmembrane region" description="Helical" evidence="1">
    <location>
        <begin position="35"/>
        <end position="53"/>
    </location>
</feature>
<dbReference type="AlphaFoldDB" id="A0AAW8TGM3"/>
<dbReference type="Proteomes" id="UP001256547">
    <property type="component" value="Unassembled WGS sequence"/>
</dbReference>
<protein>
    <submittedName>
        <fullName evidence="3">Uncharacterized protein</fullName>
    </submittedName>
</protein>
<evidence type="ECO:0000313" key="4">
    <source>
        <dbReference type="Proteomes" id="UP001245561"/>
    </source>
</evidence>
<keyword evidence="5" id="KW-1185">Reference proteome</keyword>